<feature type="region of interest" description="Disordered" evidence="1">
    <location>
        <begin position="309"/>
        <end position="334"/>
    </location>
</feature>
<gene>
    <name evidence="2" type="ORF">BDEG_21377</name>
</gene>
<dbReference type="AlphaFoldDB" id="A0A177WCC4"/>
<reference evidence="2 3" key="2">
    <citation type="submission" date="2016-05" db="EMBL/GenBank/DDBJ databases">
        <title>Lineage-specific infection strategies underlie the spectrum of fungal disease in amphibians.</title>
        <authorList>
            <person name="Cuomo C.A."/>
            <person name="Farrer R.A."/>
            <person name="James T."/>
            <person name="Longcore J."/>
            <person name="Birren B."/>
        </authorList>
    </citation>
    <scope>NUCLEOTIDE SEQUENCE [LARGE SCALE GENOMIC DNA]</scope>
    <source>
        <strain evidence="2 3">JEL423</strain>
    </source>
</reference>
<organism evidence="2 3">
    <name type="scientific">Batrachochytrium dendrobatidis (strain JEL423)</name>
    <dbReference type="NCBI Taxonomy" id="403673"/>
    <lineage>
        <taxon>Eukaryota</taxon>
        <taxon>Fungi</taxon>
        <taxon>Fungi incertae sedis</taxon>
        <taxon>Chytridiomycota</taxon>
        <taxon>Chytridiomycota incertae sedis</taxon>
        <taxon>Chytridiomycetes</taxon>
        <taxon>Rhizophydiales</taxon>
        <taxon>Rhizophydiales incertae sedis</taxon>
        <taxon>Batrachochytrium</taxon>
    </lineage>
</organism>
<evidence type="ECO:0000313" key="2">
    <source>
        <dbReference type="EMBL" id="OAJ37344.1"/>
    </source>
</evidence>
<feature type="region of interest" description="Disordered" evidence="1">
    <location>
        <begin position="41"/>
        <end position="72"/>
    </location>
</feature>
<dbReference type="Proteomes" id="UP000077115">
    <property type="component" value="Unassembled WGS sequence"/>
</dbReference>
<proteinExistence type="predicted"/>
<dbReference type="EMBL" id="DS022300">
    <property type="protein sequence ID" value="OAJ37344.1"/>
    <property type="molecule type" value="Genomic_DNA"/>
</dbReference>
<feature type="compositionally biased region" description="Polar residues" evidence="1">
    <location>
        <begin position="41"/>
        <end position="52"/>
    </location>
</feature>
<dbReference type="VEuPathDB" id="FungiDB:BDEG_21377"/>
<sequence>MPTPASPMHASAESKTLHILTLGNNDGILGDHNSLIPVSLESQSRPSQTHANRNGYIVSRASRPNSPFRKPPATTFGLQSIIDSTKIGANNRSLLNGAMPRPSNIAINIIKAKYVSKNKLAHTFGRAHLTQPATRSQLSSQSILPMRISNSVGLAKTSTSSTAWTAHNSKQASKSDCPILSSLASAKLKCPLRTLTDIHAVHRFNQNKEMHKKNGSERIGLSLSSKHVHAYPVGSRIVNCYSKYRSNYSNDTKSASNVQTVAVMIKGLGLTSRPSTAFKSVPILQLSAGTFQSLPDIIIEIDDDKNIAKPPTLDTCDDDPALPNQNSRKSVTQS</sequence>
<feature type="compositionally biased region" description="Polar residues" evidence="1">
    <location>
        <begin position="323"/>
        <end position="334"/>
    </location>
</feature>
<evidence type="ECO:0000256" key="1">
    <source>
        <dbReference type="SAM" id="MobiDB-lite"/>
    </source>
</evidence>
<accession>A0A177WCC4</accession>
<evidence type="ECO:0000313" key="3">
    <source>
        <dbReference type="Proteomes" id="UP000077115"/>
    </source>
</evidence>
<name>A0A177WCC4_BATDL</name>
<reference evidence="2 3" key="1">
    <citation type="submission" date="2006-10" db="EMBL/GenBank/DDBJ databases">
        <title>The Genome Sequence of Batrachochytrium dendrobatidis JEL423.</title>
        <authorList>
            <consortium name="The Broad Institute Genome Sequencing Platform"/>
            <person name="Birren B."/>
            <person name="Lander E."/>
            <person name="Galagan J."/>
            <person name="Cuomo C."/>
            <person name="Devon K."/>
            <person name="Jaffe D."/>
            <person name="Butler J."/>
            <person name="Alvarez P."/>
            <person name="Gnerre S."/>
            <person name="Grabherr M."/>
            <person name="Kleber M."/>
            <person name="Mauceli E."/>
            <person name="Brockman W."/>
            <person name="Young S."/>
            <person name="LaButti K."/>
            <person name="Sykes S."/>
            <person name="DeCaprio D."/>
            <person name="Crawford M."/>
            <person name="Koehrsen M."/>
            <person name="Engels R."/>
            <person name="Montgomery P."/>
            <person name="Pearson M."/>
            <person name="Howarth C."/>
            <person name="Larson L."/>
            <person name="White J."/>
            <person name="O'Leary S."/>
            <person name="Kodira C."/>
            <person name="Zeng Q."/>
            <person name="Yandava C."/>
            <person name="Alvarado L."/>
            <person name="Longcore J."/>
            <person name="James T."/>
        </authorList>
    </citation>
    <scope>NUCLEOTIDE SEQUENCE [LARGE SCALE GENOMIC DNA]</scope>
    <source>
        <strain evidence="2 3">JEL423</strain>
    </source>
</reference>
<protein>
    <submittedName>
        <fullName evidence="2">Uncharacterized protein</fullName>
    </submittedName>
</protein>